<dbReference type="SUPFAM" id="SSF49464">
    <property type="entry name" value="Carboxypeptidase regulatory domain-like"/>
    <property type="match status" value="1"/>
</dbReference>
<protein>
    <submittedName>
        <fullName evidence="6">Putative TonB-linked outer membrane protein</fullName>
    </submittedName>
</protein>
<dbReference type="Pfam" id="PF13715">
    <property type="entry name" value="CarbopepD_reg_2"/>
    <property type="match status" value="1"/>
</dbReference>
<dbReference type="NCBIfam" id="TIGR02231">
    <property type="entry name" value="mucoidy inhibitor MuiA family protein"/>
    <property type="match status" value="2"/>
</dbReference>
<evidence type="ECO:0000256" key="2">
    <source>
        <dbReference type="SAM" id="SignalP"/>
    </source>
</evidence>
<dbReference type="InterPro" id="IPR012910">
    <property type="entry name" value="Plug_dom"/>
</dbReference>
<accession>A0A0D5YWX2</accession>
<dbReference type="SUPFAM" id="SSF56935">
    <property type="entry name" value="Porins"/>
    <property type="match status" value="1"/>
</dbReference>
<dbReference type="PANTHER" id="PTHR31005:SF8">
    <property type="entry name" value="DUF4139 DOMAIN-CONTAINING PROTEIN"/>
    <property type="match status" value="1"/>
</dbReference>
<keyword evidence="1" id="KW-0175">Coiled coil</keyword>
<dbReference type="Pfam" id="PF07715">
    <property type="entry name" value="Plug"/>
    <property type="match status" value="1"/>
</dbReference>
<dbReference type="NCBIfam" id="TIGR04057">
    <property type="entry name" value="SusC_RagA_signa"/>
    <property type="match status" value="1"/>
</dbReference>
<organism evidence="6 7">
    <name type="scientific">Flagellimonas lutaonensis</name>
    <dbReference type="NCBI Taxonomy" id="516051"/>
    <lineage>
        <taxon>Bacteria</taxon>
        <taxon>Pseudomonadati</taxon>
        <taxon>Bacteroidota</taxon>
        <taxon>Flavobacteriia</taxon>
        <taxon>Flavobacteriales</taxon>
        <taxon>Flavobacteriaceae</taxon>
        <taxon>Flagellimonas</taxon>
    </lineage>
</organism>
<dbReference type="RefSeq" id="WP_045802944.1">
    <property type="nucleotide sequence ID" value="NZ_CP011071.1"/>
</dbReference>
<dbReference type="InterPro" id="IPR023997">
    <property type="entry name" value="TonB-dep_OMP_SusC/RagA_CS"/>
</dbReference>
<dbReference type="Gene3D" id="2.170.130.10">
    <property type="entry name" value="TonB-dependent receptor, plug domain"/>
    <property type="match status" value="1"/>
</dbReference>
<feature type="domain" description="DUF4139" evidence="4">
    <location>
        <begin position="212"/>
        <end position="690"/>
    </location>
</feature>
<dbReference type="HOGENOM" id="CLU_010457_3_0_10"/>
<feature type="coiled-coil region" evidence="1">
    <location>
        <begin position="156"/>
        <end position="197"/>
    </location>
</feature>
<evidence type="ECO:0000259" key="3">
    <source>
        <dbReference type="Pfam" id="PF07715"/>
    </source>
</evidence>
<evidence type="ECO:0000256" key="1">
    <source>
        <dbReference type="SAM" id="Coils"/>
    </source>
</evidence>
<gene>
    <name evidence="6" type="ORF">VC82_2865</name>
</gene>
<evidence type="ECO:0000313" key="7">
    <source>
        <dbReference type="Proteomes" id="UP000032726"/>
    </source>
</evidence>
<evidence type="ECO:0000259" key="5">
    <source>
        <dbReference type="Pfam" id="PF13600"/>
    </source>
</evidence>
<evidence type="ECO:0000313" key="6">
    <source>
        <dbReference type="EMBL" id="AKA36411.1"/>
    </source>
</evidence>
<feature type="domain" description="DUF4140" evidence="5">
    <location>
        <begin position="29"/>
        <end position="126"/>
    </location>
</feature>
<dbReference type="Pfam" id="PF13598">
    <property type="entry name" value="DUF4139"/>
    <property type="match status" value="1"/>
</dbReference>
<dbReference type="InterPro" id="IPR037066">
    <property type="entry name" value="Plug_dom_sf"/>
</dbReference>
<dbReference type="STRING" id="516051.VC82_2865"/>
<sequence>MKKLVFLLLALPFLLHANDSKIPSKIKEVTVYLSGAQITRKANCPLKEGINKVVFTGLSPKIDESSIQVSGLQAVSILSMAYDINYLDRSESHPDTEKWTSQIEALQAQTAFLKNHILGLEEEERVINTNRLVSTDNQALNLEKVKEISQYYRQRITAIKNEVFETNQKIKDLQEEINRLQRQLNELNNTPEEEQGELTISFDAPMPTQLNLTLSYMVKEAGWVPNYDIKSSALNAPLNLAYKAHVYQKTGKDWNNVKVILSTATPAHNISKPDLQAHYLNFVNAYARRHSPTATKKGYAFNPSVKKVVGTVTDASGLPLPGANVVIEGTTKGTQTDFDGNYSLEVPYGQSLLFSYLGQKDVRIPIYASIINVGMEEDANTLEEMVVTALGAKREVGLGYAVSAVNPEKLLQGKTAGVNIRGFSGDFRNSKVEQPRPLYIIDGVPVEGFVEGDLDASEVQNMEVLKGESATAVYGTRGSNGVVVITTKKSTIRQDVSNTQFVIKKPYSIVSDGDITAIEINTFKLPANYEYFAAPIVNENVFLTARFKDWEKHQLLPGEANIYFEGTYAGKTVLDPYTTKKEMVLSLGLEPNITVTRKQQRNFKSKSFTGSNRILNRTYDLEVKNNKNVAVNLKLIDRIPLSQNKEIKVEDIVTNSAEYDKKKGLLSWTMDLQPKESRKESFSFQVKYPRGKYISL</sequence>
<dbReference type="PATRIC" id="fig|516051.4.peg.2934"/>
<feature type="signal peptide" evidence="2">
    <location>
        <begin position="1"/>
        <end position="17"/>
    </location>
</feature>
<dbReference type="EMBL" id="CP011071">
    <property type="protein sequence ID" value="AKA36411.1"/>
    <property type="molecule type" value="Genomic_DNA"/>
</dbReference>
<dbReference type="Pfam" id="PF13600">
    <property type="entry name" value="DUF4140"/>
    <property type="match status" value="1"/>
</dbReference>
<dbReference type="KEGG" id="mlt:VC82_2865"/>
<dbReference type="InterPro" id="IPR011935">
    <property type="entry name" value="CHP02231"/>
</dbReference>
<proteinExistence type="predicted"/>
<dbReference type="InterPro" id="IPR025554">
    <property type="entry name" value="DUF4140"/>
</dbReference>
<dbReference type="InterPro" id="IPR008969">
    <property type="entry name" value="CarboxyPept-like_regulatory"/>
</dbReference>
<feature type="domain" description="TonB-dependent receptor plug" evidence="3">
    <location>
        <begin position="411"/>
        <end position="482"/>
    </location>
</feature>
<evidence type="ECO:0000259" key="4">
    <source>
        <dbReference type="Pfam" id="PF13598"/>
    </source>
</evidence>
<dbReference type="Proteomes" id="UP000032726">
    <property type="component" value="Chromosome"/>
</dbReference>
<dbReference type="PANTHER" id="PTHR31005">
    <property type="entry name" value="DUF4139 DOMAIN-CONTAINING PROTEIN"/>
    <property type="match status" value="1"/>
</dbReference>
<reference evidence="6 7" key="1">
    <citation type="submission" date="2015-03" db="EMBL/GenBank/DDBJ databases">
        <title>Complete genome sequence of Muricauda lutaonensis CC-HSB-11T, isolated from a coastal hot spring.</title>
        <authorList>
            <person name="Kim K.M."/>
        </authorList>
    </citation>
    <scope>NUCLEOTIDE SEQUENCE [LARGE SCALE GENOMIC DNA]</scope>
    <source>
        <strain evidence="6 7">CC-HSB-11</strain>
    </source>
</reference>
<dbReference type="InterPro" id="IPR037291">
    <property type="entry name" value="DUF4139"/>
</dbReference>
<keyword evidence="7" id="KW-1185">Reference proteome</keyword>
<feature type="chain" id="PRO_5002300054" evidence="2">
    <location>
        <begin position="18"/>
        <end position="696"/>
    </location>
</feature>
<dbReference type="Gene3D" id="2.60.40.1120">
    <property type="entry name" value="Carboxypeptidase-like, regulatory domain"/>
    <property type="match status" value="1"/>
</dbReference>
<name>A0A0D5YWX2_9FLAO</name>
<dbReference type="OrthoDB" id="634585at2"/>
<dbReference type="AlphaFoldDB" id="A0A0D5YWX2"/>
<keyword evidence="2" id="KW-0732">Signal</keyword>